<gene>
    <name evidence="3" type="ordered locus">Fisuc_0701</name>
    <name evidence="4" type="ordered locus">FSU_1137</name>
</gene>
<dbReference type="KEGG" id="fsc:FSU_1137"/>
<feature type="region of interest" description="Disordered" evidence="1">
    <location>
        <begin position="33"/>
        <end position="56"/>
    </location>
</feature>
<keyword evidence="6" id="KW-1185">Reference proteome</keyword>
<sequence length="513" mass="55017">MHLKSCGLSLFALAAASFTFTACTDSNPSTPFANTPVAGPTESSSSSDGIPTSSENLSSSEIFASSSSSAQSPIIQAGFQTWRGTDKAQQIITGYDAGTGTSGYWYEVNDSAFNGASKVIWVAAASEQCEGICGTFVLDRANMTYNPFAAVAFDLAGKNAQGELVAIDATDMGGICITYSSDFAPTLELSLGEAQNAIYEYALPIKSLRKTATPETFNIKWSEFLQPAWAKNKITSEEAIKKLVSIQFKVQATTGSESRFDIIEVGSYGNCTYTPPPTPPIDQNPDSDPNPNLPKTSPFETWYGSLGDYRIITGYDAGTETSGYWFTYGDDPIAGASYIVWPVETDYIPGENDWMDPIIDHCEGICGTIEFNKGKMTERSPFIGLGFNIAGEKSLDDDIYTGEPVDASAMGGVCVTYTSNNDIDLILGLGAKEEEYDYNLPTKVLPKSQTPMTKYVAWADFKQPSEGNGKKISGEGAAKILTMIKFEIPGEHGTQASVNIKSVGPYNGGDCHP</sequence>
<dbReference type="KEGG" id="fsu:Fisuc_0701"/>
<dbReference type="OrthoDB" id="9812900at2"/>
<dbReference type="HOGENOM" id="CLU_530752_0_0_0"/>
<feature type="compositionally biased region" description="Polar residues" evidence="1">
    <location>
        <begin position="284"/>
        <end position="297"/>
    </location>
</feature>
<reference evidence="5" key="2">
    <citation type="submission" date="2010-08" db="EMBL/GenBank/DDBJ databases">
        <title>Complete sequence of Fibrobacter succinogenes subsp. succinogenes S85.</title>
        <authorList>
            <person name="Durkin A.S."/>
            <person name="Nelson K.E."/>
            <person name="Morrison M."/>
            <person name="Forsberg C.W."/>
            <person name="Wilson D.B."/>
            <person name="Russell J.B."/>
            <person name="Cann I.K.O."/>
            <person name="Mackie R.I."/>
            <person name="White B.A."/>
        </authorList>
    </citation>
    <scope>NUCLEOTIDE SEQUENCE [LARGE SCALE GENOMIC DNA]</scope>
    <source>
        <strain evidence="5">ATCC 19169 / S85</strain>
    </source>
</reference>
<proteinExistence type="predicted"/>
<evidence type="ECO:0000313" key="3">
    <source>
        <dbReference type="EMBL" id="ACX74311.1"/>
    </source>
</evidence>
<protein>
    <submittedName>
        <fullName evidence="4">Putative lipoprotein</fullName>
    </submittedName>
</protein>
<name>C9RMT3_FIBSS</name>
<feature type="compositionally biased region" description="Low complexity" evidence="1">
    <location>
        <begin position="39"/>
        <end position="56"/>
    </location>
</feature>
<reference evidence="3 6" key="1">
    <citation type="submission" date="2009-10" db="EMBL/GenBank/DDBJ databases">
        <title>Complete sequence of Fibrobacter succinogenes subsp. succinogenes S85.</title>
        <authorList>
            <consortium name="US DOE Joint Genome Institute"/>
            <person name="Lucas S."/>
            <person name="Copeland A."/>
            <person name="Lapidus A."/>
            <person name="Glavina del Rio T."/>
            <person name="Tice H."/>
            <person name="Bruce D."/>
            <person name="Goodwin L."/>
            <person name="Pitluck S."/>
            <person name="Chertkov O."/>
            <person name="Detter J.C."/>
            <person name="Han C."/>
            <person name="Tapia R."/>
            <person name="Larimer F."/>
            <person name="Land M."/>
            <person name="Hauser L."/>
            <person name="Kyrpides N."/>
            <person name="Mikhailova N."/>
            <person name="Weimer P.J."/>
            <person name="Stevenson D.M."/>
            <person name="Boyum J."/>
            <person name="Brumm P.I."/>
            <person name="Mead D."/>
        </authorList>
    </citation>
    <scope>NUCLEOTIDE SEQUENCE [LARGE SCALE GENOMIC DNA]</scope>
    <source>
        <strain evidence="6">ATCC 19169 / S85</strain>
        <strain evidence="3">S85</strain>
    </source>
</reference>
<dbReference type="Proteomes" id="UP000001497">
    <property type="component" value="Chromosome"/>
</dbReference>
<dbReference type="Proteomes" id="UP000000517">
    <property type="component" value="Chromosome"/>
</dbReference>
<dbReference type="AlphaFoldDB" id="C9RMT3"/>
<accession>C9RMT3</accession>
<evidence type="ECO:0000256" key="1">
    <source>
        <dbReference type="SAM" id="MobiDB-lite"/>
    </source>
</evidence>
<feature type="signal peptide" evidence="2">
    <location>
        <begin position="1"/>
        <end position="22"/>
    </location>
</feature>
<feature type="region of interest" description="Disordered" evidence="1">
    <location>
        <begin position="274"/>
        <end position="297"/>
    </location>
</feature>
<dbReference type="EMBL" id="CP002158">
    <property type="protein sequence ID" value="ADL25689.1"/>
    <property type="molecule type" value="Genomic_DNA"/>
</dbReference>
<dbReference type="EMBL" id="CP001792">
    <property type="protein sequence ID" value="ACX74311.1"/>
    <property type="molecule type" value="Genomic_DNA"/>
</dbReference>
<evidence type="ECO:0000313" key="6">
    <source>
        <dbReference type="Proteomes" id="UP000001497"/>
    </source>
</evidence>
<feature type="chain" id="PRO_5003002288" evidence="2">
    <location>
        <begin position="23"/>
        <end position="513"/>
    </location>
</feature>
<organism evidence="4 5">
    <name type="scientific">Fibrobacter succinogenes (strain ATCC 19169 / S85)</name>
    <dbReference type="NCBI Taxonomy" id="59374"/>
    <lineage>
        <taxon>Bacteria</taxon>
        <taxon>Pseudomonadati</taxon>
        <taxon>Fibrobacterota</taxon>
        <taxon>Fibrobacteria</taxon>
        <taxon>Fibrobacterales</taxon>
        <taxon>Fibrobacteraceae</taxon>
        <taxon>Fibrobacter</taxon>
    </lineage>
</organism>
<keyword evidence="4" id="KW-0449">Lipoprotein</keyword>
<evidence type="ECO:0000256" key="2">
    <source>
        <dbReference type="SAM" id="SignalP"/>
    </source>
</evidence>
<reference evidence="4" key="3">
    <citation type="submission" date="2010-08" db="EMBL/GenBank/DDBJ databases">
        <authorList>
            <person name="Durkin A.S."/>
            <person name="Nelson K.E."/>
            <person name="Morrison M."/>
            <person name="Forsberg C.W."/>
            <person name="Wilson D.B."/>
            <person name="Russell J.B."/>
            <person name="Cann I.K.O."/>
            <person name="Mackie R.I."/>
            <person name="White B.A."/>
        </authorList>
    </citation>
    <scope>NUCLEOTIDE SEQUENCE</scope>
    <source>
        <strain evidence="4">S85</strain>
    </source>
</reference>
<evidence type="ECO:0000313" key="5">
    <source>
        <dbReference type="Proteomes" id="UP000000517"/>
    </source>
</evidence>
<dbReference type="PROSITE" id="PS51257">
    <property type="entry name" value="PROKAR_LIPOPROTEIN"/>
    <property type="match status" value="1"/>
</dbReference>
<evidence type="ECO:0000313" key="4">
    <source>
        <dbReference type="EMBL" id="ADL25689.1"/>
    </source>
</evidence>
<dbReference type="STRING" id="59374.FSU_1137"/>
<keyword evidence="2" id="KW-0732">Signal</keyword>
<dbReference type="RefSeq" id="WP_014545473.1">
    <property type="nucleotide sequence ID" value="NC_013410.1"/>
</dbReference>